<dbReference type="GO" id="GO:0016787">
    <property type="term" value="F:hydrolase activity"/>
    <property type="evidence" value="ECO:0007669"/>
    <property type="project" value="UniProtKB-KW"/>
</dbReference>
<dbReference type="EMBL" id="CP029462">
    <property type="protein sequence ID" value="AXL21412.1"/>
    <property type="molecule type" value="Genomic_DNA"/>
</dbReference>
<keyword evidence="4" id="KW-1185">Reference proteome</keyword>
<dbReference type="AlphaFoldDB" id="A0A346AZW9"/>
<proteinExistence type="predicted"/>
<dbReference type="Proteomes" id="UP000254337">
    <property type="component" value="Chromosome"/>
</dbReference>
<evidence type="ECO:0000256" key="1">
    <source>
        <dbReference type="ARBA" id="ARBA00022801"/>
    </source>
</evidence>
<dbReference type="PANTHER" id="PTHR43546:SF9">
    <property type="entry name" value="L-ASCORBATE-6-PHOSPHATE LACTONASE ULAG-RELATED"/>
    <property type="match status" value="1"/>
</dbReference>
<dbReference type="RefSeq" id="WP_107195357.1">
    <property type="nucleotide sequence ID" value="NZ_CP029462.1"/>
</dbReference>
<dbReference type="SUPFAM" id="SSF56281">
    <property type="entry name" value="Metallo-hydrolase/oxidoreductase"/>
    <property type="match status" value="1"/>
</dbReference>
<gene>
    <name evidence="3" type="ORF">DKB62_07470</name>
</gene>
<dbReference type="InterPro" id="IPR036866">
    <property type="entry name" value="RibonucZ/Hydroxyglut_hydro"/>
</dbReference>
<evidence type="ECO:0000313" key="4">
    <source>
        <dbReference type="Proteomes" id="UP000254337"/>
    </source>
</evidence>
<reference evidence="3 4" key="1">
    <citation type="submission" date="2018-05" db="EMBL/GenBank/DDBJ databases">
        <title>Complete genome sequence of Megasphaera sp. AJH120T, isolated from the ceca of a chicken.</title>
        <authorList>
            <person name="Maki J."/>
            <person name="Looft T."/>
        </authorList>
    </citation>
    <scope>NUCLEOTIDE SEQUENCE [LARGE SCALE GENOMIC DNA]</scope>
    <source>
        <strain evidence="3 4">AJH120</strain>
    </source>
</reference>
<dbReference type="PANTHER" id="PTHR43546">
    <property type="entry name" value="UPF0173 METAL-DEPENDENT HYDROLASE MJ1163-RELATED"/>
    <property type="match status" value="1"/>
</dbReference>
<evidence type="ECO:0000313" key="3">
    <source>
        <dbReference type="EMBL" id="AXL21412.1"/>
    </source>
</evidence>
<dbReference type="Pfam" id="PF12706">
    <property type="entry name" value="Lactamase_B_2"/>
    <property type="match status" value="1"/>
</dbReference>
<dbReference type="Gene3D" id="3.60.15.10">
    <property type="entry name" value="Ribonuclease Z/Hydroxyacylglutathione hydrolase-like"/>
    <property type="match status" value="1"/>
</dbReference>
<evidence type="ECO:0000259" key="2">
    <source>
        <dbReference type="Pfam" id="PF12706"/>
    </source>
</evidence>
<keyword evidence="1 3" id="KW-0378">Hydrolase</keyword>
<dbReference type="InterPro" id="IPR001279">
    <property type="entry name" value="Metallo-B-lactamas"/>
</dbReference>
<dbReference type="InterPro" id="IPR050114">
    <property type="entry name" value="UPF0173_UPF0282_UlaG_hydrolase"/>
</dbReference>
<protein>
    <submittedName>
        <fullName evidence="3">MBL fold metallo-hydrolase</fullName>
    </submittedName>
</protein>
<sequence>MKFQQIRNATTKLEYGGTTFLVDPWLADTGAMGSFRQINNPDFSPMLDEQLDIPMPMCGLPMAANEVLKGVDAYIVTHVHPDHIDMGPDGTCGGPLCHDTPLWVQNEGDAAVMKASGFTDVRLLSEQGTTVQGVKLTKIEGQHGTIEPCGPSCGVVLEAEGEPTVYLVGDTVWFDAVEQALRTYRPAVIVVNACAAYLKKNGRLIMNADDIELIRRVCPDAWIIASHMDTVAHAALTRYSLRLVLEAKGLDNVYIPDDGETYVFD</sequence>
<feature type="domain" description="Metallo-beta-lactamase" evidence="2">
    <location>
        <begin position="55"/>
        <end position="195"/>
    </location>
</feature>
<organism evidence="3 4">
    <name type="scientific">Megasphaera stantonii</name>
    <dbReference type="NCBI Taxonomy" id="2144175"/>
    <lineage>
        <taxon>Bacteria</taxon>
        <taxon>Bacillati</taxon>
        <taxon>Bacillota</taxon>
        <taxon>Negativicutes</taxon>
        <taxon>Veillonellales</taxon>
        <taxon>Veillonellaceae</taxon>
        <taxon>Megasphaera</taxon>
    </lineage>
</organism>
<accession>A0A346AZW9</accession>
<name>A0A346AZW9_9FIRM</name>
<dbReference type="OrthoDB" id="9805728at2"/>
<dbReference type="KEGG" id="meg:DKB62_07470"/>